<sequence>MSVTLRKAALTATSLAMLAGALVVGTTTQAAATPRINACGSSYTFLKSWPIKAMYWTYDAGKTKGYIDIYYSRSTGKNCAIARPVDGVYLPRGIKVKIGKSGSGWAALDGYQANFTKYAGPVYVSAPNACIDFEGGFSYNATWDPSEAWSSYSGKHCG</sequence>
<proteinExistence type="predicted"/>
<keyword evidence="3" id="KW-1185">Reference proteome</keyword>
<name>A0A919BTY3_STRFL</name>
<dbReference type="Proteomes" id="UP000632849">
    <property type="component" value="Unassembled WGS sequence"/>
</dbReference>
<feature type="chain" id="PRO_5037806395" evidence="1">
    <location>
        <begin position="31"/>
        <end position="158"/>
    </location>
</feature>
<dbReference type="AlphaFoldDB" id="A0A919BTY3"/>
<evidence type="ECO:0000256" key="1">
    <source>
        <dbReference type="SAM" id="SignalP"/>
    </source>
</evidence>
<evidence type="ECO:0000313" key="3">
    <source>
        <dbReference type="Proteomes" id="UP000632849"/>
    </source>
</evidence>
<evidence type="ECO:0000313" key="2">
    <source>
        <dbReference type="EMBL" id="GHG13789.1"/>
    </source>
</evidence>
<feature type="signal peptide" evidence="1">
    <location>
        <begin position="1"/>
        <end position="30"/>
    </location>
</feature>
<gene>
    <name evidence="2" type="primary">sapA</name>
    <name evidence="2" type="ORF">GCM10017667_54790</name>
</gene>
<dbReference type="RefSeq" id="WP_190043350.1">
    <property type="nucleotide sequence ID" value="NZ_BNBE01000002.1"/>
</dbReference>
<keyword evidence="1" id="KW-0732">Signal</keyword>
<organism evidence="2 3">
    <name type="scientific">Streptomyces filamentosus</name>
    <name type="common">Streptomyces roseosporus</name>
    <dbReference type="NCBI Taxonomy" id="67294"/>
    <lineage>
        <taxon>Bacteria</taxon>
        <taxon>Bacillati</taxon>
        <taxon>Actinomycetota</taxon>
        <taxon>Actinomycetes</taxon>
        <taxon>Kitasatosporales</taxon>
        <taxon>Streptomycetaceae</taxon>
        <taxon>Streptomyces</taxon>
    </lineage>
</organism>
<protein>
    <submittedName>
        <fullName evidence="2">Spore-associated protein A</fullName>
    </submittedName>
</protein>
<dbReference type="EMBL" id="BNBE01000002">
    <property type="protein sequence ID" value="GHG13789.1"/>
    <property type="molecule type" value="Genomic_DNA"/>
</dbReference>
<accession>A0A919BTY3</accession>
<reference evidence="2" key="2">
    <citation type="submission" date="2020-09" db="EMBL/GenBank/DDBJ databases">
        <authorList>
            <person name="Sun Q."/>
            <person name="Ohkuma M."/>
        </authorList>
    </citation>
    <scope>NUCLEOTIDE SEQUENCE</scope>
    <source>
        <strain evidence="2">JCM 4122</strain>
    </source>
</reference>
<reference evidence="2" key="1">
    <citation type="journal article" date="2014" name="Int. J. Syst. Evol. Microbiol.">
        <title>Complete genome sequence of Corynebacterium casei LMG S-19264T (=DSM 44701T), isolated from a smear-ripened cheese.</title>
        <authorList>
            <consortium name="US DOE Joint Genome Institute (JGI-PGF)"/>
            <person name="Walter F."/>
            <person name="Albersmeier A."/>
            <person name="Kalinowski J."/>
            <person name="Ruckert C."/>
        </authorList>
    </citation>
    <scope>NUCLEOTIDE SEQUENCE</scope>
    <source>
        <strain evidence="2">JCM 4122</strain>
    </source>
</reference>
<comment type="caution">
    <text evidence="2">The sequence shown here is derived from an EMBL/GenBank/DDBJ whole genome shotgun (WGS) entry which is preliminary data.</text>
</comment>